<evidence type="ECO:0000313" key="2">
    <source>
        <dbReference type="EMBL" id="TQF02027.1"/>
    </source>
</evidence>
<dbReference type="EMBL" id="VIGB01000003">
    <property type="protein sequence ID" value="TQF02027.1"/>
    <property type="molecule type" value="Genomic_DNA"/>
</dbReference>
<organism evidence="2 3">
    <name type="scientific">Kitasatospora acidiphila</name>
    <dbReference type="NCBI Taxonomy" id="2567942"/>
    <lineage>
        <taxon>Bacteria</taxon>
        <taxon>Bacillati</taxon>
        <taxon>Actinomycetota</taxon>
        <taxon>Actinomycetes</taxon>
        <taxon>Kitasatosporales</taxon>
        <taxon>Streptomycetaceae</taxon>
        <taxon>Kitasatospora</taxon>
    </lineage>
</organism>
<name>A0A540VZ65_9ACTN</name>
<sequence length="203" mass="21871">MALTGAREIKRDSRVLAHLANTPGDAQVHQIGAALGLRDRSVARSLDRLTDDGLAVSLDTDDQPLPLRTYRPADHPTTLSIRHVDFHPVIVTATTDHPAAHPALTRPDLRIVRADSVRPGDLIVSAFAATPDGRLRSTDYFACGAYPAIPQPYDPECGCGVCGTPEVEGLEGTVVLSTSYPWESCDPWPADELVLVLPRPDLP</sequence>
<accession>A0A540VZ65</accession>
<dbReference type="AlphaFoldDB" id="A0A540VZ65"/>
<protein>
    <recommendedName>
        <fullName evidence="1">HTH marR-type domain-containing protein</fullName>
    </recommendedName>
</protein>
<reference evidence="2 3" key="1">
    <citation type="submission" date="2019-06" db="EMBL/GenBank/DDBJ databases">
        <title>Description of Kitasatospora acidophila sp. nov. isolated from pine grove soil, and reclassification of Streptomyces novaecaesareae to Kitasatospora novaeceasareae comb. nov.</title>
        <authorList>
            <person name="Kim M.J."/>
        </authorList>
    </citation>
    <scope>NUCLEOTIDE SEQUENCE [LARGE SCALE GENOMIC DNA]</scope>
    <source>
        <strain evidence="2 3">MMS16-CNU292</strain>
    </source>
</reference>
<dbReference type="RefSeq" id="WP_141632743.1">
    <property type="nucleotide sequence ID" value="NZ_VIGB01000003.1"/>
</dbReference>
<dbReference type="Pfam" id="PF12802">
    <property type="entry name" value="MarR_2"/>
    <property type="match status" value="1"/>
</dbReference>
<proteinExistence type="predicted"/>
<comment type="caution">
    <text evidence="2">The sequence shown here is derived from an EMBL/GenBank/DDBJ whole genome shotgun (WGS) entry which is preliminary data.</text>
</comment>
<keyword evidence="3" id="KW-1185">Reference proteome</keyword>
<feature type="domain" description="HTH marR-type" evidence="1">
    <location>
        <begin position="13"/>
        <end position="57"/>
    </location>
</feature>
<dbReference type="InterPro" id="IPR000835">
    <property type="entry name" value="HTH_MarR-typ"/>
</dbReference>
<dbReference type="OrthoDB" id="4216684at2"/>
<evidence type="ECO:0000313" key="3">
    <source>
        <dbReference type="Proteomes" id="UP000319103"/>
    </source>
</evidence>
<dbReference type="Proteomes" id="UP000319103">
    <property type="component" value="Unassembled WGS sequence"/>
</dbReference>
<evidence type="ECO:0000259" key="1">
    <source>
        <dbReference type="Pfam" id="PF12802"/>
    </source>
</evidence>
<gene>
    <name evidence="2" type="ORF">E6W39_06730</name>
</gene>